<feature type="compositionally biased region" description="Polar residues" evidence="12">
    <location>
        <begin position="670"/>
        <end position="681"/>
    </location>
</feature>
<comment type="cofactor">
    <cofactor evidence="1">
        <name>Zn(2+)</name>
        <dbReference type="ChEBI" id="CHEBI:29105"/>
    </cofactor>
</comment>
<keyword evidence="5" id="KW-0808">Transferase</keyword>
<dbReference type="GO" id="GO:0005968">
    <property type="term" value="C:Rab-protein geranylgeranyltransferase complex"/>
    <property type="evidence" value="ECO:0007669"/>
    <property type="project" value="UniProtKB-ARBA"/>
</dbReference>
<dbReference type="InterPro" id="IPR045089">
    <property type="entry name" value="PGGT1B-like"/>
</dbReference>
<feature type="region of interest" description="Disordered" evidence="12">
    <location>
        <begin position="646"/>
        <end position="717"/>
    </location>
</feature>
<feature type="region of interest" description="Disordered" evidence="12">
    <location>
        <begin position="522"/>
        <end position="543"/>
    </location>
</feature>
<evidence type="ECO:0000256" key="3">
    <source>
        <dbReference type="ARBA" id="ARBA00012656"/>
    </source>
</evidence>
<evidence type="ECO:0000256" key="5">
    <source>
        <dbReference type="ARBA" id="ARBA00022679"/>
    </source>
</evidence>
<dbReference type="EC" id="2.5.1.60" evidence="3"/>
<evidence type="ECO:0000256" key="2">
    <source>
        <dbReference type="ARBA" id="ARBA00010497"/>
    </source>
</evidence>
<evidence type="ECO:0000256" key="4">
    <source>
        <dbReference type="ARBA" id="ARBA00022602"/>
    </source>
</evidence>
<dbReference type="SUPFAM" id="SSF48239">
    <property type="entry name" value="Terpenoid cyclases/Protein prenyltransferases"/>
    <property type="match status" value="1"/>
</dbReference>
<evidence type="ECO:0000313" key="14">
    <source>
        <dbReference type="EMBL" id="CAG8121332.1"/>
    </source>
</evidence>
<evidence type="ECO:0000256" key="1">
    <source>
        <dbReference type="ARBA" id="ARBA00001947"/>
    </source>
</evidence>
<reference evidence="14" key="1">
    <citation type="submission" date="2021-07" db="EMBL/GenBank/DDBJ databases">
        <authorList>
            <person name="Branca A.L. A."/>
        </authorList>
    </citation>
    <scope>NUCLEOTIDE SEQUENCE</scope>
</reference>
<evidence type="ECO:0000256" key="6">
    <source>
        <dbReference type="ARBA" id="ARBA00022723"/>
    </source>
</evidence>
<dbReference type="GO" id="GO:0046872">
    <property type="term" value="F:metal ion binding"/>
    <property type="evidence" value="ECO:0007669"/>
    <property type="project" value="UniProtKB-KW"/>
</dbReference>
<evidence type="ECO:0000313" key="15">
    <source>
        <dbReference type="Proteomes" id="UP001153618"/>
    </source>
</evidence>
<dbReference type="InterPro" id="IPR026873">
    <property type="entry name" value="Ptb1"/>
</dbReference>
<proteinExistence type="inferred from homology"/>
<dbReference type="FunFam" id="1.50.10.20:FF:000009">
    <property type="entry name" value="Geranylgeranyl transferase type-2 subunit beta"/>
    <property type="match status" value="1"/>
</dbReference>
<dbReference type="PANTHER" id="PTHR11774:SF11">
    <property type="entry name" value="GERANYLGERANYL TRANSFERASE TYPE-2 SUBUNIT BETA"/>
    <property type="match status" value="1"/>
</dbReference>
<dbReference type="Gene3D" id="1.50.10.20">
    <property type="match status" value="1"/>
</dbReference>
<comment type="catalytic activity">
    <reaction evidence="11">
        <text>geranylgeranyl diphosphate + L-cysteinyl-[protein] = S-geranylgeranyl-L-cysteinyl-[protein] + diphosphate</text>
        <dbReference type="Rhea" id="RHEA:21240"/>
        <dbReference type="Rhea" id="RHEA-COMP:10131"/>
        <dbReference type="Rhea" id="RHEA-COMP:11537"/>
        <dbReference type="ChEBI" id="CHEBI:29950"/>
        <dbReference type="ChEBI" id="CHEBI:33019"/>
        <dbReference type="ChEBI" id="CHEBI:57533"/>
        <dbReference type="ChEBI" id="CHEBI:86021"/>
        <dbReference type="EC" id="2.5.1.60"/>
    </reaction>
</comment>
<keyword evidence="4" id="KW-0637">Prenyltransferase</keyword>
<accession>A0A9W4MSK3</accession>
<feature type="region of interest" description="Disordered" evidence="12">
    <location>
        <begin position="752"/>
        <end position="771"/>
    </location>
</feature>
<dbReference type="CDD" id="cd02894">
    <property type="entry name" value="GGTase-II"/>
    <property type="match status" value="1"/>
</dbReference>
<dbReference type="InterPro" id="IPR008930">
    <property type="entry name" value="Terpenoid_cyclase/PrenylTrfase"/>
</dbReference>
<dbReference type="Proteomes" id="UP001153618">
    <property type="component" value="Unassembled WGS sequence"/>
</dbReference>
<evidence type="ECO:0000259" key="13">
    <source>
        <dbReference type="Pfam" id="PF00432"/>
    </source>
</evidence>
<dbReference type="OrthoDB" id="5428259at2759"/>
<evidence type="ECO:0000256" key="8">
    <source>
        <dbReference type="ARBA" id="ARBA00022833"/>
    </source>
</evidence>
<dbReference type="PANTHER" id="PTHR11774">
    <property type="entry name" value="GERANYLGERANYL TRANSFERASE TYPE BETA SUBUNIT"/>
    <property type="match status" value="1"/>
</dbReference>
<gene>
    <name evidence="14" type="ORF">POLS_LOCUS5239</name>
</gene>
<evidence type="ECO:0000256" key="9">
    <source>
        <dbReference type="ARBA" id="ARBA00030816"/>
    </source>
</evidence>
<evidence type="ECO:0000256" key="10">
    <source>
        <dbReference type="ARBA" id="ARBA00032766"/>
    </source>
</evidence>
<name>A0A9W4MSK3_PENOL</name>
<feature type="domain" description="Prenyltransferase alpha-alpha toroid" evidence="13">
    <location>
        <begin position="18"/>
        <end position="319"/>
    </location>
</feature>
<dbReference type="EMBL" id="CAJVOS010000027">
    <property type="protein sequence ID" value="CAG8121332.1"/>
    <property type="molecule type" value="Genomic_DNA"/>
</dbReference>
<comment type="similarity">
    <text evidence="2">Belongs to the protein prenyltransferase subunit beta family.</text>
</comment>
<keyword evidence="8" id="KW-0862">Zinc</keyword>
<feature type="compositionally biased region" description="Basic residues" evidence="12">
    <location>
        <begin position="691"/>
        <end position="700"/>
    </location>
</feature>
<protein>
    <recommendedName>
        <fullName evidence="3">protein geranylgeranyltransferase type II</fullName>
        <ecNumber evidence="3">2.5.1.60</ecNumber>
    </recommendedName>
    <alternativeName>
        <fullName evidence="9">Geranylgeranyl transferase type II subunit beta</fullName>
    </alternativeName>
    <alternativeName>
        <fullName evidence="10">Type II protein geranyl-geranyltransferase subunit beta</fullName>
    </alternativeName>
</protein>
<keyword evidence="6" id="KW-0479">Metal-binding</keyword>
<evidence type="ECO:0000256" key="11">
    <source>
        <dbReference type="ARBA" id="ARBA00047658"/>
    </source>
</evidence>
<keyword evidence="15" id="KW-1185">Reference proteome</keyword>
<comment type="caution">
    <text evidence="14">The sequence shown here is derived from an EMBL/GenBank/DDBJ whole genome shotgun (WGS) entry which is preliminary data.</text>
</comment>
<keyword evidence="7" id="KW-0677">Repeat</keyword>
<evidence type="ECO:0000256" key="7">
    <source>
        <dbReference type="ARBA" id="ARBA00022737"/>
    </source>
</evidence>
<sequence length="918" mass="101798">MALVSGPGRAGGPAETELHTEKHVTYIKNLDTRKDELEYWLTEHLRLNGVYWGLTALHLLGSPDALPRDETVDFVLSCQSDNGGFGAAPGHDAHMLYTVSAVQILVTIDAVDELEKRGRGGKEKVGSFIANLQNEDGSFMGDQWGETDTRFLYGALNALSLLRLMHLVDVAKAVTHVQSCENLDGAYGIRPGTESHAGQVFTCIGALAIAGRLDLVNKDRLGAWLSERQIESGGFNGRPEKLADACYTWWVGSSLAMIDRLHWIDGKKLSAFVLQCQDPDAGGFADRPGNMVDVYHTHFSLAGLSLLKFEGLEEIDPVYTRLFFLHPDPIALAISLTRLQDLLTMDDSDLRCSICHKQPKFSDVSHLLTHVASKAHLANVFELGVRKTNDPEAARLLETYENWFNYHNIRQLLSDRLASKERRKKRRSENNAMSLKARPIHGRGFTTAPSRSNTVAVAPISHCLDPRLAGPYNGPQEEALSPVTPSAWTAVNSNEKTRTGPVLRSMRPSAGAYLNMIKLEDEDQSTTDSPAMYPLTPTQPRRKKAAEEITWDLRPETPEPIVTAPRARALGNEEKPLKSRSDEIARLKGVLWPGMDCFDAATDHMRRRRNQKKDGTVLKQMEIGSLLVEPNEMIFSPGGGLLKERVITGNPEDDSPLKGETPIPRRRQTRSQNILASNDPNLTHAADRTRQRVAARKANKTVHVGSPDQYKPSHRRGMMNPQPSHASFDGDFEMTVNAFGKRARGGFDVFTDEEEGSKQPYPTQGMDGRPKGQIDSLTPTRLMLDRKPAPSGTRARKVARTTADKENIEPILNARGQISNLQDWNSPFAKHATGPGTFDHYLNEPSFPDLGSYTDSDKPVYRSNPLFASKHSAYDNPFKSDYGARHDEWSPTAPLPASEETIPEEHLEYSGLYLLSAD</sequence>
<evidence type="ECO:0000256" key="12">
    <source>
        <dbReference type="SAM" id="MobiDB-lite"/>
    </source>
</evidence>
<dbReference type="GO" id="GO:0004663">
    <property type="term" value="F:Rab geranylgeranyltransferase activity"/>
    <property type="evidence" value="ECO:0007669"/>
    <property type="project" value="UniProtKB-EC"/>
</dbReference>
<dbReference type="Pfam" id="PF00432">
    <property type="entry name" value="Prenyltrans"/>
    <property type="match status" value="1"/>
</dbReference>
<organism evidence="14 15">
    <name type="scientific">Penicillium olsonii</name>
    <dbReference type="NCBI Taxonomy" id="99116"/>
    <lineage>
        <taxon>Eukaryota</taxon>
        <taxon>Fungi</taxon>
        <taxon>Dikarya</taxon>
        <taxon>Ascomycota</taxon>
        <taxon>Pezizomycotina</taxon>
        <taxon>Eurotiomycetes</taxon>
        <taxon>Eurotiomycetidae</taxon>
        <taxon>Eurotiales</taxon>
        <taxon>Aspergillaceae</taxon>
        <taxon>Penicillium</taxon>
    </lineage>
</organism>
<dbReference type="InterPro" id="IPR001330">
    <property type="entry name" value="Prenyltrans"/>
</dbReference>
<dbReference type="AlphaFoldDB" id="A0A9W4MSK3"/>